<sequence length="112" mass="12408">MGAATLEWWANRSTCLDSFDVRVEVGVTGSVWTCGARLSDPLHGERKEVFDFLMALDPVFTLRFDARSSLLVDVAVAGEGGRLVLTAYEAEESAGSRRLWDQDVSQACRRRP</sequence>
<protein>
    <submittedName>
        <fullName evidence="1">Uncharacterized protein</fullName>
    </submittedName>
</protein>
<dbReference type="Proteomes" id="UP000198280">
    <property type="component" value="Unassembled WGS sequence"/>
</dbReference>
<reference evidence="1 2" key="1">
    <citation type="submission" date="2017-06" db="EMBL/GenBank/DDBJ databases">
        <authorList>
            <person name="Kim H.J."/>
            <person name="Triplett B.A."/>
        </authorList>
    </citation>
    <scope>NUCLEOTIDE SEQUENCE [LARGE SCALE GENOMIC DNA]</scope>
    <source>
        <strain evidence="1 2">CGMCC 4.1858</strain>
    </source>
</reference>
<dbReference type="EMBL" id="FZOF01000007">
    <property type="protein sequence ID" value="SNS67646.1"/>
    <property type="molecule type" value="Genomic_DNA"/>
</dbReference>
<accession>A0A239GEB3</accession>
<gene>
    <name evidence="1" type="ORF">SAMN05216252_107370</name>
</gene>
<evidence type="ECO:0000313" key="2">
    <source>
        <dbReference type="Proteomes" id="UP000198280"/>
    </source>
</evidence>
<keyword evidence="2" id="KW-1185">Reference proteome</keyword>
<evidence type="ECO:0000313" key="1">
    <source>
        <dbReference type="EMBL" id="SNS67646.1"/>
    </source>
</evidence>
<dbReference type="AlphaFoldDB" id="A0A239GEB3"/>
<proteinExistence type="predicted"/>
<name>A0A239GEB3_9ACTN</name>
<organism evidence="1 2">
    <name type="scientific">Actinacidiphila glaucinigra</name>
    <dbReference type="NCBI Taxonomy" id="235986"/>
    <lineage>
        <taxon>Bacteria</taxon>
        <taxon>Bacillati</taxon>
        <taxon>Actinomycetota</taxon>
        <taxon>Actinomycetes</taxon>
        <taxon>Kitasatosporales</taxon>
        <taxon>Streptomycetaceae</taxon>
        <taxon>Actinacidiphila</taxon>
    </lineage>
</organism>